<dbReference type="AlphaFoldDB" id="C0SQM2"/>
<geneLocation type="plasmid" evidence="12">
    <name>pLB925A04</name>
</geneLocation>
<evidence type="ECO:0000256" key="6">
    <source>
        <dbReference type="ARBA" id="ARBA00023235"/>
    </source>
</evidence>
<accession>C0SQM2</accession>
<dbReference type="PATRIC" id="fig|1580.52.peg.2716"/>
<evidence type="ECO:0000256" key="1">
    <source>
        <dbReference type="ARBA" id="ARBA00000213"/>
    </source>
</evidence>
<keyword evidence="4" id="KW-0799">Topoisomerase</keyword>
<dbReference type="PANTHER" id="PTHR11390:SF21">
    <property type="entry name" value="DNA TOPOISOMERASE 3-ALPHA"/>
    <property type="match status" value="1"/>
</dbReference>
<dbReference type="PANTHER" id="PTHR11390">
    <property type="entry name" value="PROKARYOTIC DNA TOPOISOMERASE"/>
    <property type="match status" value="1"/>
</dbReference>
<dbReference type="EMBL" id="AB370337">
    <property type="protein sequence ID" value="BAH56404.1"/>
    <property type="molecule type" value="Genomic_DNA"/>
</dbReference>
<keyword evidence="6 12" id="KW-0413">Isomerase</keyword>
<dbReference type="InterPro" id="IPR013824">
    <property type="entry name" value="Topo_IA_cen_sub1"/>
</dbReference>
<evidence type="ECO:0000256" key="3">
    <source>
        <dbReference type="ARBA" id="ARBA00012891"/>
    </source>
</evidence>
<dbReference type="Gene3D" id="1.10.460.10">
    <property type="entry name" value="Topoisomerase I, domain 2"/>
    <property type="match status" value="1"/>
</dbReference>
<dbReference type="InterPro" id="IPR013825">
    <property type="entry name" value="Topo_IA_cen_sub2"/>
</dbReference>
<dbReference type="GO" id="GO:0003917">
    <property type="term" value="F:DNA topoisomerase type I (single strand cut, ATP-independent) activity"/>
    <property type="evidence" value="ECO:0007669"/>
    <property type="project" value="UniProtKB-EC"/>
</dbReference>
<evidence type="ECO:0000256" key="2">
    <source>
        <dbReference type="ARBA" id="ARBA00009446"/>
    </source>
</evidence>
<dbReference type="PRINTS" id="PR00417">
    <property type="entry name" value="PRTPISMRASEI"/>
</dbReference>
<dbReference type="SUPFAM" id="SSF56712">
    <property type="entry name" value="Prokaryotic type I DNA topoisomerase"/>
    <property type="match status" value="1"/>
</dbReference>
<feature type="domain" description="Topo IA-type catalytic" evidence="11">
    <location>
        <begin position="160"/>
        <end position="575"/>
    </location>
</feature>
<dbReference type="GO" id="GO:0006281">
    <property type="term" value="P:DNA repair"/>
    <property type="evidence" value="ECO:0007669"/>
    <property type="project" value="TreeGrafter"/>
</dbReference>
<evidence type="ECO:0000256" key="8">
    <source>
        <dbReference type="ARBA" id="ARBA00031985"/>
    </source>
</evidence>
<evidence type="ECO:0000256" key="9">
    <source>
        <dbReference type="ARBA" id="ARBA00032235"/>
    </source>
</evidence>
<dbReference type="GO" id="GO:0003677">
    <property type="term" value="F:DNA binding"/>
    <property type="evidence" value="ECO:0007669"/>
    <property type="project" value="UniProtKB-KW"/>
</dbReference>
<reference evidence="13 14" key="2">
    <citation type="submission" date="2018-07" db="EMBL/GenBank/DDBJ databases">
        <authorList>
            <person name="Feyereisen M."/>
        </authorList>
    </citation>
    <scope>NUCLEOTIDE SEQUENCE [LARGE SCALE GENOMIC DNA]</scope>
    <source>
        <strain evidence="13 14">UCCLBBS449</strain>
        <plasmid evidence="14">pucclbbs449_a</plasmid>
        <plasmid evidence="13">pUCCLBBS449_A</plasmid>
    </source>
</reference>
<name>C0SQM2_LEVBR</name>
<keyword evidence="12" id="KW-0614">Plasmid</keyword>
<evidence type="ECO:0000256" key="7">
    <source>
        <dbReference type="ARBA" id="ARBA00030003"/>
    </source>
</evidence>
<evidence type="ECO:0000256" key="4">
    <source>
        <dbReference type="ARBA" id="ARBA00023029"/>
    </source>
</evidence>
<evidence type="ECO:0000313" key="14">
    <source>
        <dbReference type="Proteomes" id="UP000307074"/>
    </source>
</evidence>
<dbReference type="InterPro" id="IPR013826">
    <property type="entry name" value="Topo_IA_cen_sub3"/>
</dbReference>
<dbReference type="Gene3D" id="1.10.290.10">
    <property type="entry name" value="Topoisomerase I, domain 4"/>
    <property type="match status" value="1"/>
</dbReference>
<dbReference type="GO" id="GO:0006310">
    <property type="term" value="P:DNA recombination"/>
    <property type="evidence" value="ECO:0007669"/>
    <property type="project" value="TreeGrafter"/>
</dbReference>
<dbReference type="SMART" id="SM00436">
    <property type="entry name" value="TOP1Bc"/>
    <property type="match status" value="1"/>
</dbReference>
<geneLocation type="plasmid" evidence="14">
    <name>pucclbbs449_a</name>
</geneLocation>
<evidence type="ECO:0000256" key="5">
    <source>
        <dbReference type="ARBA" id="ARBA00023125"/>
    </source>
</evidence>
<dbReference type="RefSeq" id="WP_012695386.1">
    <property type="nucleotide sequence ID" value="NC_012551.1"/>
</dbReference>
<dbReference type="EMBL" id="CP031199">
    <property type="protein sequence ID" value="QCZ54423.1"/>
    <property type="molecule type" value="Genomic_DNA"/>
</dbReference>
<dbReference type="GO" id="GO:0006265">
    <property type="term" value="P:DNA topological change"/>
    <property type="evidence" value="ECO:0007669"/>
    <property type="project" value="InterPro"/>
</dbReference>
<dbReference type="InterPro" id="IPR006171">
    <property type="entry name" value="TOPRIM_dom"/>
</dbReference>
<dbReference type="Pfam" id="PF01751">
    <property type="entry name" value="Toprim"/>
    <property type="match status" value="1"/>
</dbReference>
<dbReference type="Gene3D" id="3.40.50.140">
    <property type="match status" value="1"/>
</dbReference>
<evidence type="ECO:0000259" key="11">
    <source>
        <dbReference type="PROSITE" id="PS52039"/>
    </source>
</evidence>
<dbReference type="InterPro" id="IPR013497">
    <property type="entry name" value="Topo_IA_cen"/>
</dbReference>
<dbReference type="Proteomes" id="UP000307074">
    <property type="component" value="Plasmid pUCCLBBS449_A"/>
</dbReference>
<sequence>MSIVVLTEKSSQIDPYAKALGTPKKKQGSVWVHSALLNADVQFVAASGHLFKLDGPEDYNDAWRDRSNYEQLPMVPQKFKARIKDARARASFNRIKQAITAADEVILATDPDQQGEVIGREILQRIPGGMEKCQRRLLNSSLTAKGALRSFENLVPMAKQEHLGAAGFLQNRLNWLIGMNLSRVGGIQLKKRGYYFPVAAGTVKTPTLALVVANDQEIKHFKEAPYWQIELTDQANQQRFKAQPSRHFSIEDEAKQALAQVTDTLTIKSVDQVEQHRLPPKLFNLTALQGYAAKKWGYSGTEVLETMEHLYKDLAITSYPRTESTVIEDAEFDYLKANFNDYAATLNLKMAMQVPDARPEFVKTTTDGHPALIPTDKVADLSQLTERERRCYGAVVKRTLLMFAGDCVLDKTVVKGTLGTEQIYEATGQQFKDLGWTEFDVVKTENRELPSYQQGQQVKIETSLVEGKTKVPQRITEGMLFSKLFPKYNLGTPATRAGIVSELIEKNHYIEVKGKRRELYPTSEGINMVAFWQGTLLTDLKLAKSWQDIFDKVIQGNMQPDRYQEQMVEALTDIVADYRTKKPDLPIAPKPHTSYEFKPLTPAVKCPKCHRGELGLLVATNAKNNQFYACSQKKCHFSLPNKYSGIALTSELVRQLATKKQTDWLPEVKSSQGKVYRNQVAFILAEKLKLQWTFKQTAKKTERTD</sequence>
<gene>
    <name evidence="12" type="primary">topA</name>
    <name evidence="13" type="ORF">UCCLBBS449_pA0017</name>
</gene>
<reference evidence="12" key="1">
    <citation type="journal article" date="2009" name="Microbiology">
        <title>Characterization of four plasmids harboured in a Lactobacillus brevis strain encoding a novel bacteriocin, brevicin 925A, and construction of a shuttle vector for lactic acid bacteria and Escherichia coli.</title>
        <authorList>
            <person name="Wada T."/>
            <person name="Noda M."/>
            <person name="Kashiwabara F."/>
            <person name="Jeon H.J."/>
            <person name="Shirakawa A."/>
            <person name="Yabu H."/>
            <person name="Matoba Y."/>
            <person name="Kumagai T."/>
            <person name="Sugiyama M."/>
        </authorList>
    </citation>
    <scope>NUCLEOTIDE SEQUENCE</scope>
    <source>
        <strain evidence="12">925A</strain>
        <plasmid evidence="12">pLB925A04</plasmid>
    </source>
</reference>
<evidence type="ECO:0000256" key="10">
    <source>
        <dbReference type="ARBA" id="ARBA00032877"/>
    </source>
</evidence>
<dbReference type="InterPro" id="IPR003602">
    <property type="entry name" value="Topo_IA_DNA-bd_dom"/>
</dbReference>
<dbReference type="Pfam" id="PF01131">
    <property type="entry name" value="Topoisom_bac"/>
    <property type="match status" value="1"/>
</dbReference>
<dbReference type="InterPro" id="IPR023405">
    <property type="entry name" value="Topo_IA_core_domain"/>
</dbReference>
<dbReference type="GO" id="GO:0043597">
    <property type="term" value="C:cytoplasmic replication fork"/>
    <property type="evidence" value="ECO:0007669"/>
    <property type="project" value="TreeGrafter"/>
</dbReference>
<dbReference type="EC" id="5.6.2.1" evidence="3"/>
<dbReference type="SMART" id="SM00437">
    <property type="entry name" value="TOP1Ac"/>
    <property type="match status" value="1"/>
</dbReference>
<dbReference type="Gene3D" id="2.70.20.10">
    <property type="entry name" value="Topoisomerase I, domain 3"/>
    <property type="match status" value="1"/>
</dbReference>
<evidence type="ECO:0000313" key="13">
    <source>
        <dbReference type="EMBL" id="QCZ54423.1"/>
    </source>
</evidence>
<comment type="similarity">
    <text evidence="2">Belongs to the type IA topoisomerase family.</text>
</comment>
<keyword evidence="5" id="KW-0238">DNA-binding</keyword>
<evidence type="ECO:0000313" key="12">
    <source>
        <dbReference type="EMBL" id="BAH56404.1"/>
    </source>
</evidence>
<dbReference type="PROSITE" id="PS52039">
    <property type="entry name" value="TOPO_IA_2"/>
    <property type="match status" value="1"/>
</dbReference>
<proteinExistence type="inferred from homology"/>
<organism evidence="12">
    <name type="scientific">Levilactobacillus brevis</name>
    <name type="common">Lactobacillus brevis</name>
    <dbReference type="NCBI Taxonomy" id="1580"/>
    <lineage>
        <taxon>Bacteria</taxon>
        <taxon>Bacillati</taxon>
        <taxon>Bacillota</taxon>
        <taxon>Bacilli</taxon>
        <taxon>Lactobacillales</taxon>
        <taxon>Lactobacillaceae</taxon>
        <taxon>Levilactobacillus</taxon>
    </lineage>
</organism>
<comment type="catalytic activity">
    <reaction evidence="1">
        <text>ATP-independent breakage of single-stranded DNA, followed by passage and rejoining.</text>
        <dbReference type="EC" id="5.6.2.1"/>
    </reaction>
</comment>
<dbReference type="SMART" id="SM00493">
    <property type="entry name" value="TOPRIM"/>
    <property type="match status" value="1"/>
</dbReference>
<geneLocation type="plasmid" evidence="13">
    <name>pUCCLBBS449_A</name>
</geneLocation>
<dbReference type="InterPro" id="IPR003601">
    <property type="entry name" value="Topo_IA_2"/>
</dbReference>
<protein>
    <recommendedName>
        <fullName evidence="3">DNA topoisomerase</fullName>
        <ecNumber evidence="3">5.6.2.1</ecNumber>
    </recommendedName>
    <alternativeName>
        <fullName evidence="10">Omega-protein</fullName>
    </alternativeName>
    <alternativeName>
        <fullName evidence="9">Relaxing enzyme</fullName>
    </alternativeName>
    <alternativeName>
        <fullName evidence="7">Swivelase</fullName>
    </alternativeName>
    <alternativeName>
        <fullName evidence="8">Untwisting enzyme</fullName>
    </alternativeName>
</protein>
<dbReference type="InterPro" id="IPR000380">
    <property type="entry name" value="Topo_IA"/>
</dbReference>